<dbReference type="SUPFAM" id="SSF50249">
    <property type="entry name" value="Nucleic acid-binding proteins"/>
    <property type="match status" value="6"/>
</dbReference>
<reference evidence="12" key="2">
    <citation type="journal article" date="2019" name="Int. J. Syst. Evol. Microbiol.">
        <title>The Global Catalogue of Microorganisms (GCM) 10K type strain sequencing project: providing services to taxonomists for standard genome sequencing and annotation.</title>
        <authorList>
            <consortium name="The Broad Institute Genomics Platform"/>
            <consortium name="The Broad Institute Genome Sequencing Center for Infectious Disease"/>
            <person name="Wu L."/>
            <person name="Ma J."/>
        </authorList>
    </citation>
    <scope>NUCLEOTIDE SEQUENCE [LARGE SCALE GENOMIC DNA]</scope>
    <source>
        <strain evidence="12">NBRC 107715</strain>
    </source>
</reference>
<dbReference type="CDD" id="cd05691">
    <property type="entry name" value="S1_RPS1_repeat_ec6"/>
    <property type="match status" value="1"/>
</dbReference>
<dbReference type="Proteomes" id="UP000321960">
    <property type="component" value="Unassembled WGS sequence"/>
</dbReference>
<dbReference type="RefSeq" id="WP_147027094.1">
    <property type="nucleotide sequence ID" value="NZ_BJZU01000072.1"/>
</dbReference>
<evidence type="ECO:0000259" key="8">
    <source>
        <dbReference type="PROSITE" id="PS50126"/>
    </source>
</evidence>
<gene>
    <name evidence="9" type="primary">rpsA</name>
    <name evidence="10" type="ORF">GCM10007888_39520</name>
    <name evidence="9" type="ORF">MOX02_35750</name>
</gene>
<feature type="domain" description="S1 motif" evidence="8">
    <location>
        <begin position="460"/>
        <end position="530"/>
    </location>
</feature>
<dbReference type="PANTHER" id="PTHR10724:SF7">
    <property type="entry name" value="SMALL RIBOSOMAL SUBUNIT PROTEIN BS1C"/>
    <property type="match status" value="1"/>
</dbReference>
<dbReference type="GO" id="GO:0022627">
    <property type="term" value="C:cytosolic small ribosomal subunit"/>
    <property type="evidence" value="ECO:0007669"/>
    <property type="project" value="TreeGrafter"/>
</dbReference>
<feature type="domain" description="S1 motif" evidence="8">
    <location>
        <begin position="374"/>
        <end position="444"/>
    </location>
</feature>
<keyword evidence="4 7" id="KW-0689">Ribosomal protein</keyword>
<evidence type="ECO:0000256" key="4">
    <source>
        <dbReference type="ARBA" id="ARBA00022980"/>
    </source>
</evidence>
<evidence type="ECO:0000313" key="11">
    <source>
        <dbReference type="Proteomes" id="UP000321960"/>
    </source>
</evidence>
<dbReference type="EMBL" id="BSPK01000075">
    <property type="protein sequence ID" value="GLS65570.1"/>
    <property type="molecule type" value="Genomic_DNA"/>
</dbReference>
<evidence type="ECO:0000256" key="7">
    <source>
        <dbReference type="PIRNR" id="PIRNR002111"/>
    </source>
</evidence>
<dbReference type="PRINTS" id="PR00681">
    <property type="entry name" value="RIBOSOMALS1"/>
</dbReference>
<evidence type="ECO:0000313" key="12">
    <source>
        <dbReference type="Proteomes" id="UP001156856"/>
    </source>
</evidence>
<comment type="function">
    <text evidence="6 7">Binds mRNA; thus facilitating recognition of the initiation point. It is needed to translate mRNA with a short Shine-Dalgarno (SD) purine-rich sequence.</text>
</comment>
<feature type="domain" description="S1 motif" evidence="8">
    <location>
        <begin position="115"/>
        <end position="181"/>
    </location>
</feature>
<dbReference type="NCBIfam" id="NF004952">
    <property type="entry name" value="PRK06299.1-2"/>
    <property type="match status" value="1"/>
</dbReference>
<reference evidence="10" key="4">
    <citation type="submission" date="2023-01" db="EMBL/GenBank/DDBJ databases">
        <title>Draft genome sequence of Methylobacterium oxalidis strain NBRC 107715.</title>
        <authorList>
            <person name="Sun Q."/>
            <person name="Mori K."/>
        </authorList>
    </citation>
    <scope>NUCLEOTIDE SEQUENCE</scope>
    <source>
        <strain evidence="10">NBRC 107715</strain>
    </source>
</reference>
<dbReference type="FunFam" id="2.40.50.140:FF:000011">
    <property type="entry name" value="30S ribosomal protein S1"/>
    <property type="match status" value="1"/>
</dbReference>
<evidence type="ECO:0000256" key="6">
    <source>
        <dbReference type="ARBA" id="ARBA00025604"/>
    </source>
</evidence>
<organism evidence="9 11">
    <name type="scientific">Methylobacterium oxalidis</name>
    <dbReference type="NCBI Taxonomy" id="944322"/>
    <lineage>
        <taxon>Bacteria</taxon>
        <taxon>Pseudomonadati</taxon>
        <taxon>Pseudomonadota</taxon>
        <taxon>Alphaproteobacteria</taxon>
        <taxon>Hyphomicrobiales</taxon>
        <taxon>Methylobacteriaceae</taxon>
        <taxon>Methylobacterium</taxon>
    </lineage>
</organism>
<dbReference type="InterPro" id="IPR035104">
    <property type="entry name" value="Ribosomal_protein_S1-like"/>
</dbReference>
<keyword evidence="12" id="KW-1185">Reference proteome</keyword>
<protein>
    <recommendedName>
        <fullName evidence="7">30S ribosomal protein S1</fullName>
    </recommendedName>
</protein>
<reference evidence="9 11" key="3">
    <citation type="submission" date="2019-07" db="EMBL/GenBank/DDBJ databases">
        <title>Whole genome shotgun sequence of Methylobacterium oxalidis NBRC 107715.</title>
        <authorList>
            <person name="Hosoyama A."/>
            <person name="Uohara A."/>
            <person name="Ohji S."/>
            <person name="Ichikawa N."/>
        </authorList>
    </citation>
    <scope>NUCLEOTIDE SEQUENCE [LARGE SCALE GENOMIC DNA]</scope>
    <source>
        <strain evidence="9 11">NBRC 107715</strain>
    </source>
</reference>
<dbReference type="Gene3D" id="2.40.50.140">
    <property type="entry name" value="Nucleic acid-binding proteins"/>
    <property type="match status" value="6"/>
</dbReference>
<dbReference type="AlphaFoldDB" id="A0A512J6E7"/>
<evidence type="ECO:0000256" key="3">
    <source>
        <dbReference type="ARBA" id="ARBA00022884"/>
    </source>
</evidence>
<comment type="caution">
    <text evidence="9">The sequence shown here is derived from an EMBL/GenBank/DDBJ whole genome shotgun (WGS) entry which is preliminary data.</text>
</comment>
<comment type="similarity">
    <text evidence="1 7">Belongs to the bacterial ribosomal protein bS1 family.</text>
</comment>
<dbReference type="InterPro" id="IPR000110">
    <property type="entry name" value="Ribosomal_bS1"/>
</dbReference>
<dbReference type="GO" id="GO:0003735">
    <property type="term" value="F:structural constituent of ribosome"/>
    <property type="evidence" value="ECO:0007669"/>
    <property type="project" value="InterPro"/>
</dbReference>
<dbReference type="PROSITE" id="PS50126">
    <property type="entry name" value="S1"/>
    <property type="match status" value="6"/>
</dbReference>
<proteinExistence type="inferred from homology"/>
<dbReference type="SMART" id="SM00316">
    <property type="entry name" value="S1"/>
    <property type="match status" value="6"/>
</dbReference>
<reference evidence="10" key="1">
    <citation type="journal article" date="2014" name="Int. J. Syst. Evol. Microbiol.">
        <title>Complete genome of a new Firmicutes species belonging to the dominant human colonic microbiota ('Ruminococcus bicirculans') reveals two chromosomes and a selective capacity to utilize plant glucans.</title>
        <authorList>
            <consortium name="NISC Comparative Sequencing Program"/>
            <person name="Wegmann U."/>
            <person name="Louis P."/>
            <person name="Goesmann A."/>
            <person name="Henrissat B."/>
            <person name="Duncan S.H."/>
            <person name="Flint H.J."/>
        </authorList>
    </citation>
    <scope>NUCLEOTIDE SEQUENCE</scope>
    <source>
        <strain evidence="10">NBRC 107715</strain>
    </source>
</reference>
<evidence type="ECO:0000313" key="9">
    <source>
        <dbReference type="EMBL" id="GEP05537.1"/>
    </source>
</evidence>
<dbReference type="OrthoDB" id="9804077at2"/>
<dbReference type="CDD" id="cd05688">
    <property type="entry name" value="S1_RPS1_repeat_ec3"/>
    <property type="match status" value="1"/>
</dbReference>
<feature type="domain" description="S1 motif" evidence="8">
    <location>
        <begin position="287"/>
        <end position="357"/>
    </location>
</feature>
<dbReference type="EMBL" id="BJZU01000072">
    <property type="protein sequence ID" value="GEP05537.1"/>
    <property type="molecule type" value="Genomic_DNA"/>
</dbReference>
<dbReference type="InterPro" id="IPR050437">
    <property type="entry name" value="Ribos_protein_bS1-like"/>
</dbReference>
<evidence type="ECO:0000256" key="5">
    <source>
        <dbReference type="ARBA" id="ARBA00023274"/>
    </source>
</evidence>
<sequence>MTAGTAMQAPSREDFAALLEESFLSHEITEGSVVKGRVVAIEKDVAVIDIGAKTEGRVALKEFQGPGRDGELHVGDEVEVYVDRIENALGEAVISRDKARREESWVKLEKAFEANERVTGTIFNQVKGGYTVDLDGAVAFLPRSQVDIRPVRDVTPLLGTPQPFQILKMDRRRGNIVVSRRTVLEESRAEQRSELVANLEEGQVIDGVVKNITEYGAFVDLGGIDGLLHVTDMAWRRVNHPSEVVTIGQTVKVKIIKINHETHRISLGIKQLLADPWEGIAQRYPVDAKLKGRVTNITDYGAFVELEPGIEGLIHVSEMSWTKKNVHPGKIVSTSQEVEVQILEVDPVKRRISLGLKQTLQNPWEAFAEQHPVGSEVEGEVKNKTEFGLFIGLEGDVDGMVHLSDLDWNRPGEQVIDEFKKGDMVRAQVLDVDVEKERISLGIKQLGGDPFAEAGEIKKGQVVTCEVTEVKDSGVEVKIVDTDLTTFIRRAELARDRGDQRPERFAAGEKFDARVVQFDRKARRVQVSIKALEVAEEKEAMAQFGSADSGASLGDILGAAFKKARTSDDKE</sequence>
<name>A0A512J6E7_9HYPH</name>
<evidence type="ECO:0000256" key="1">
    <source>
        <dbReference type="ARBA" id="ARBA00006767"/>
    </source>
</evidence>
<dbReference type="FunFam" id="2.40.50.140:FF:000018">
    <property type="entry name" value="30S ribosomal protein S1"/>
    <property type="match status" value="1"/>
</dbReference>
<keyword evidence="3 7" id="KW-0694">RNA-binding</keyword>
<feature type="domain" description="S1 motif" evidence="8">
    <location>
        <begin position="202"/>
        <end position="270"/>
    </location>
</feature>
<accession>A0A512J6E7</accession>
<dbReference type="PIRSF" id="PIRSF002111">
    <property type="entry name" value="RpsA"/>
    <property type="match status" value="1"/>
</dbReference>
<keyword evidence="5 7" id="KW-0687">Ribonucleoprotein</keyword>
<dbReference type="InterPro" id="IPR003029">
    <property type="entry name" value="S1_domain"/>
</dbReference>
<dbReference type="CDD" id="cd04465">
    <property type="entry name" value="S1_RPS1_repeat_ec2_hs2"/>
    <property type="match status" value="1"/>
</dbReference>
<dbReference type="GO" id="GO:0003729">
    <property type="term" value="F:mRNA binding"/>
    <property type="evidence" value="ECO:0007669"/>
    <property type="project" value="TreeGrafter"/>
</dbReference>
<dbReference type="GO" id="GO:0006412">
    <property type="term" value="P:translation"/>
    <property type="evidence" value="ECO:0007669"/>
    <property type="project" value="InterPro"/>
</dbReference>
<dbReference type="PANTHER" id="PTHR10724">
    <property type="entry name" value="30S RIBOSOMAL PROTEIN S1"/>
    <property type="match status" value="1"/>
</dbReference>
<dbReference type="NCBIfam" id="TIGR00717">
    <property type="entry name" value="rpsA"/>
    <property type="match status" value="1"/>
</dbReference>
<feature type="domain" description="S1 motif" evidence="8">
    <location>
        <begin position="31"/>
        <end position="97"/>
    </location>
</feature>
<evidence type="ECO:0000313" key="10">
    <source>
        <dbReference type="EMBL" id="GLS65570.1"/>
    </source>
</evidence>
<dbReference type="CDD" id="cd05687">
    <property type="entry name" value="S1_RPS1_repeat_ec1_hs1"/>
    <property type="match status" value="1"/>
</dbReference>
<evidence type="ECO:0000256" key="2">
    <source>
        <dbReference type="ARBA" id="ARBA00022737"/>
    </source>
</evidence>
<dbReference type="Pfam" id="PF00575">
    <property type="entry name" value="S1"/>
    <property type="match status" value="6"/>
</dbReference>
<keyword evidence="2" id="KW-0677">Repeat</keyword>
<dbReference type="InterPro" id="IPR012340">
    <property type="entry name" value="NA-bd_OB-fold"/>
</dbReference>
<dbReference type="Proteomes" id="UP001156856">
    <property type="component" value="Unassembled WGS sequence"/>
</dbReference>
<dbReference type="NCBIfam" id="NF004955">
    <property type="entry name" value="PRK06299.1-5"/>
    <property type="match status" value="1"/>
</dbReference>